<dbReference type="Proteomes" id="UP000238442">
    <property type="component" value="Chromosome"/>
</dbReference>
<dbReference type="GO" id="GO:0005509">
    <property type="term" value="F:calcium ion binding"/>
    <property type="evidence" value="ECO:0007669"/>
    <property type="project" value="InterPro"/>
</dbReference>
<dbReference type="InterPro" id="IPR028974">
    <property type="entry name" value="TSP_type-3_rpt"/>
</dbReference>
<dbReference type="AlphaFoldDB" id="A0A2S0HZ11"/>
<accession>A0A2S0HZ11</accession>
<dbReference type="EMBL" id="CP027062">
    <property type="protein sequence ID" value="AVI51840.1"/>
    <property type="molecule type" value="Genomic_DNA"/>
</dbReference>
<dbReference type="KEGG" id="aue:C5O00_11975"/>
<reference evidence="2 3" key="1">
    <citation type="submission" date="2018-02" db="EMBL/GenBank/DDBJ databases">
        <title>Genomic analysis of the strain RR4-38 isolated from a seawater recirculating aquaculture system.</title>
        <authorList>
            <person name="Kim Y.-S."/>
            <person name="Jang Y.H."/>
            <person name="Kim K.-H."/>
        </authorList>
    </citation>
    <scope>NUCLEOTIDE SEQUENCE [LARGE SCALE GENOMIC DNA]</scope>
    <source>
        <strain evidence="2 3">RR4-38</strain>
    </source>
</reference>
<proteinExistence type="predicted"/>
<evidence type="ECO:0000313" key="3">
    <source>
        <dbReference type="Proteomes" id="UP000238442"/>
    </source>
</evidence>
<organism evidence="2 3">
    <name type="scientific">Pukyongia salina</name>
    <dbReference type="NCBI Taxonomy" id="2094025"/>
    <lineage>
        <taxon>Bacteria</taxon>
        <taxon>Pseudomonadati</taxon>
        <taxon>Bacteroidota</taxon>
        <taxon>Flavobacteriia</taxon>
        <taxon>Flavobacteriales</taxon>
        <taxon>Flavobacteriaceae</taxon>
        <taxon>Pukyongia</taxon>
    </lineage>
</organism>
<evidence type="ECO:0000313" key="2">
    <source>
        <dbReference type="EMBL" id="AVI51840.1"/>
    </source>
</evidence>
<evidence type="ECO:0000256" key="1">
    <source>
        <dbReference type="SAM" id="MobiDB-lite"/>
    </source>
</evidence>
<gene>
    <name evidence="2" type="ORF">C5O00_11975</name>
</gene>
<keyword evidence="3" id="KW-1185">Reference proteome</keyword>
<feature type="region of interest" description="Disordered" evidence="1">
    <location>
        <begin position="177"/>
        <end position="198"/>
    </location>
</feature>
<name>A0A2S0HZ11_9FLAO</name>
<protein>
    <submittedName>
        <fullName evidence="2">Uncharacterized protein</fullName>
    </submittedName>
</protein>
<dbReference type="Gene3D" id="4.10.1080.10">
    <property type="entry name" value="TSP type-3 repeat"/>
    <property type="match status" value="1"/>
</dbReference>
<sequence length="309" mass="34493">MCYFVFLENTAMKKYFFILVLSALVYGCDDGDIIYTSFNFSNVDLQFCGDPGDYLFFKINDAANESLALQLGTTEELFLVSDTLAISLDGTTNVVHFRSFNGTVSADYFCDNIPPTTPDVATDFIGSDGESTLFITTVFDDNDGIPFDNSFDILGEGFGDFDEDGLPNFYDYDDDGDNVPTANEIGEDPDNPRDFDGDGFPDYLDEDDDNDGVLTRYEVSSETDLNPLDNIFDPSVNPNPDYLNPDIHNEIIVDVFRSHSYNLKTDVRVIIENLVLISETEQITREFLNMGTLVDIVNTDIAITPPFPD</sequence>